<keyword evidence="2" id="KW-1185">Reference proteome</keyword>
<dbReference type="RefSeq" id="WP_146960118.1">
    <property type="nucleotide sequence ID" value="NZ_CP042467.1"/>
</dbReference>
<dbReference type="AlphaFoldDB" id="A0A5B8XRV6"/>
<dbReference type="Proteomes" id="UP000321595">
    <property type="component" value="Chromosome"/>
</dbReference>
<dbReference type="EMBL" id="CP042467">
    <property type="protein sequence ID" value="QED28041.1"/>
    <property type="molecule type" value="Genomic_DNA"/>
</dbReference>
<evidence type="ECO:0000313" key="2">
    <source>
        <dbReference type="Proteomes" id="UP000321595"/>
    </source>
</evidence>
<sequence length="365" mass="40267">MGGLTWKGSLGVILFLLVGGGNALAFDRTYCDPATDPDDCECPTSECTSQLISDLLTTDDPVLVRQQSNLTTNWDSAEQAWRVEADVTAMKTGVIRVTSNTGIYPSANAFYGFMSTLLGATMPNQLSVDGTLFPPIILEQNGVSHRLNETTERWDNLQTRNLIFDMMLAPDGSVTIDGEQLQVFSAEINCAGSDPKSYDEQQDGPLLAAQCSVARVEQNLVGDGTSSSGPGPCADLGLDRFGCIYLTRYAQTSIETMDTDFPVPVAVQCSGIWPSNWPSTLEYCDFSMGTVIRPRVPMERIIMDSFFFYALDDWFLIEYNEYEYVQMSTLDSGVCTNSEARYLGFEVNPNTRDGAYNTNEELCRF</sequence>
<reference evidence="1 2" key="1">
    <citation type="submission" date="2019-08" db="EMBL/GenBank/DDBJ databases">
        <authorList>
            <person name="Liang Q."/>
        </authorList>
    </citation>
    <scope>NUCLEOTIDE SEQUENCE [LARGE SCALE GENOMIC DNA]</scope>
    <source>
        <strain evidence="1 2">V1718</strain>
    </source>
</reference>
<organism evidence="1 2">
    <name type="scientific">Microvenator marinus</name>
    <dbReference type="NCBI Taxonomy" id="2600177"/>
    <lineage>
        <taxon>Bacteria</taxon>
        <taxon>Deltaproteobacteria</taxon>
        <taxon>Bradymonadales</taxon>
        <taxon>Microvenatoraceae</taxon>
        <taxon>Microvenator</taxon>
    </lineage>
</organism>
<protein>
    <submittedName>
        <fullName evidence="1">Uncharacterized protein</fullName>
    </submittedName>
</protein>
<proteinExistence type="predicted"/>
<gene>
    <name evidence="1" type="ORF">FRD01_12505</name>
</gene>
<evidence type="ECO:0000313" key="1">
    <source>
        <dbReference type="EMBL" id="QED28041.1"/>
    </source>
</evidence>
<accession>A0A5B8XRV6</accession>
<name>A0A5B8XRV6_9DELT</name>
<dbReference type="KEGG" id="bbae:FRD01_12505"/>